<evidence type="ECO:0000256" key="2">
    <source>
        <dbReference type="ARBA" id="ARBA00022692"/>
    </source>
</evidence>
<evidence type="ECO:0000256" key="5">
    <source>
        <dbReference type="SAM" id="Phobius"/>
    </source>
</evidence>
<comment type="subcellular location">
    <subcellularLocation>
        <location evidence="1">Membrane</location>
        <topology evidence="1">Multi-pass membrane protein</topology>
    </subcellularLocation>
</comment>
<evidence type="ECO:0000256" key="1">
    <source>
        <dbReference type="ARBA" id="ARBA00004141"/>
    </source>
</evidence>
<dbReference type="RefSeq" id="XP_023931563.1">
    <property type="nucleotide sequence ID" value="XM_024075795.1"/>
</dbReference>
<dbReference type="GeneID" id="112041964"/>
<dbReference type="InterPro" id="IPR011701">
    <property type="entry name" value="MFS"/>
</dbReference>
<dbReference type="InterPro" id="IPR036259">
    <property type="entry name" value="MFS_trans_sf"/>
</dbReference>
<keyword evidence="4 5" id="KW-0472">Membrane</keyword>
<sequence>MVYFGLSLNSGKIGGDVFVNFLIIGLVEFPAYSVCFVIDRLGRKRLHIAGMVVGGLALLCTIFVEVYAEKGTEAYKWSIVCLTLIAKFGSTVAFAIVFIWTAELFPTVLRNFAMGFCNTMGRVGGMTAPVIVNEIAADVVLGKSIPLVIFGAASVVAGIMALALPETANCPLPETIEEAENLRKKSPVAPLDTTTETPL</sequence>
<evidence type="ECO:0000259" key="6">
    <source>
        <dbReference type="PROSITE" id="PS50850"/>
    </source>
</evidence>
<evidence type="ECO:0000313" key="8">
    <source>
        <dbReference type="RefSeq" id="XP_023931563.1"/>
    </source>
</evidence>
<dbReference type="PANTHER" id="PTHR24064">
    <property type="entry name" value="SOLUTE CARRIER FAMILY 22 MEMBER"/>
    <property type="match status" value="1"/>
</dbReference>
<dbReference type="InParanoid" id="A0A2R2MMU8"/>
<feature type="transmembrane region" description="Helical" evidence="5">
    <location>
        <begin position="17"/>
        <end position="39"/>
    </location>
</feature>
<feature type="transmembrane region" description="Helical" evidence="5">
    <location>
        <begin position="144"/>
        <end position="164"/>
    </location>
</feature>
<dbReference type="GO" id="GO:0022857">
    <property type="term" value="F:transmembrane transporter activity"/>
    <property type="evidence" value="ECO:0007669"/>
    <property type="project" value="InterPro"/>
</dbReference>
<evidence type="ECO:0000256" key="4">
    <source>
        <dbReference type="ARBA" id="ARBA00023136"/>
    </source>
</evidence>
<evidence type="ECO:0000256" key="3">
    <source>
        <dbReference type="ARBA" id="ARBA00022989"/>
    </source>
</evidence>
<feature type="transmembrane region" description="Helical" evidence="5">
    <location>
        <begin position="46"/>
        <end position="68"/>
    </location>
</feature>
<dbReference type="GO" id="GO:0016020">
    <property type="term" value="C:membrane"/>
    <property type="evidence" value="ECO:0007669"/>
    <property type="project" value="UniProtKB-SubCell"/>
</dbReference>
<dbReference type="KEGG" id="lak:112041964"/>
<evidence type="ECO:0000313" key="7">
    <source>
        <dbReference type="Proteomes" id="UP000085678"/>
    </source>
</evidence>
<accession>A0A2R2MMU8</accession>
<gene>
    <name evidence="8" type="primary">LOC112041964</name>
</gene>
<proteinExistence type="predicted"/>
<feature type="transmembrane region" description="Helical" evidence="5">
    <location>
        <begin position="74"/>
        <end position="100"/>
    </location>
</feature>
<dbReference type="InterPro" id="IPR020846">
    <property type="entry name" value="MFS_dom"/>
</dbReference>
<dbReference type="SUPFAM" id="SSF103473">
    <property type="entry name" value="MFS general substrate transporter"/>
    <property type="match status" value="1"/>
</dbReference>
<dbReference type="AlphaFoldDB" id="A0A2R2MMU8"/>
<protein>
    <submittedName>
        <fullName evidence="8">Organic cation transporter protein-like</fullName>
    </submittedName>
</protein>
<dbReference type="Pfam" id="PF07690">
    <property type="entry name" value="MFS_1"/>
    <property type="match status" value="1"/>
</dbReference>
<dbReference type="Gene3D" id="1.20.1250.20">
    <property type="entry name" value="MFS general substrate transporter like domains"/>
    <property type="match status" value="1"/>
</dbReference>
<dbReference type="Proteomes" id="UP000085678">
    <property type="component" value="Unplaced"/>
</dbReference>
<keyword evidence="3 5" id="KW-1133">Transmembrane helix</keyword>
<reference evidence="8" key="1">
    <citation type="submission" date="2025-08" db="UniProtKB">
        <authorList>
            <consortium name="RefSeq"/>
        </authorList>
    </citation>
    <scope>IDENTIFICATION</scope>
    <source>
        <tissue evidence="8">Gonads</tissue>
    </source>
</reference>
<keyword evidence="2 5" id="KW-0812">Transmembrane</keyword>
<keyword evidence="7" id="KW-1185">Reference proteome</keyword>
<organism evidence="7 8">
    <name type="scientific">Lingula anatina</name>
    <name type="common">Brachiopod</name>
    <name type="synonym">Lingula unguis</name>
    <dbReference type="NCBI Taxonomy" id="7574"/>
    <lineage>
        <taxon>Eukaryota</taxon>
        <taxon>Metazoa</taxon>
        <taxon>Spiralia</taxon>
        <taxon>Lophotrochozoa</taxon>
        <taxon>Brachiopoda</taxon>
        <taxon>Linguliformea</taxon>
        <taxon>Lingulata</taxon>
        <taxon>Lingulida</taxon>
        <taxon>Linguloidea</taxon>
        <taxon>Lingulidae</taxon>
        <taxon>Lingula</taxon>
    </lineage>
</organism>
<dbReference type="PROSITE" id="PS50850">
    <property type="entry name" value="MFS"/>
    <property type="match status" value="1"/>
</dbReference>
<name>A0A2R2MMU8_LINAN</name>
<dbReference type="OrthoDB" id="2544694at2759"/>
<feature type="domain" description="Major facilitator superfamily (MFS) profile" evidence="6">
    <location>
        <begin position="1"/>
        <end position="169"/>
    </location>
</feature>